<keyword evidence="1" id="KW-0812">Transmembrane</keyword>
<comment type="caution">
    <text evidence="2">The sequence shown here is derived from an EMBL/GenBank/DDBJ whole genome shotgun (WGS) entry which is preliminary data.</text>
</comment>
<evidence type="ECO:0000256" key="1">
    <source>
        <dbReference type="SAM" id="Phobius"/>
    </source>
</evidence>
<gene>
    <name evidence="2" type="ORF">FD13_GL000401</name>
</gene>
<name>A0A0R2DNW9_9LACO</name>
<dbReference type="PATRIC" id="fig|1423803.3.peg.396"/>
<feature type="transmembrane region" description="Helical" evidence="1">
    <location>
        <begin position="64"/>
        <end position="86"/>
    </location>
</feature>
<feature type="transmembrane region" description="Helical" evidence="1">
    <location>
        <begin position="254"/>
        <end position="276"/>
    </location>
</feature>
<feature type="transmembrane region" description="Helical" evidence="1">
    <location>
        <begin position="155"/>
        <end position="174"/>
    </location>
</feature>
<proteinExistence type="predicted"/>
<feature type="transmembrane region" description="Helical" evidence="1">
    <location>
        <begin position="223"/>
        <end position="242"/>
    </location>
</feature>
<dbReference type="AlphaFoldDB" id="A0A0R2DNW9"/>
<feature type="transmembrane region" description="Helical" evidence="1">
    <location>
        <begin position="323"/>
        <end position="345"/>
    </location>
</feature>
<protein>
    <submittedName>
        <fullName evidence="2">Uncharacterized protein</fullName>
    </submittedName>
</protein>
<evidence type="ECO:0000313" key="2">
    <source>
        <dbReference type="EMBL" id="KRN01948.1"/>
    </source>
</evidence>
<keyword evidence="1" id="KW-1133">Transmembrane helix</keyword>
<feature type="transmembrane region" description="Helical" evidence="1">
    <location>
        <begin position="194"/>
        <end position="211"/>
    </location>
</feature>
<dbReference type="EMBL" id="AYZH01000012">
    <property type="protein sequence ID" value="KRN01948.1"/>
    <property type="molecule type" value="Genomic_DNA"/>
</dbReference>
<feature type="transmembrane region" description="Helical" evidence="1">
    <location>
        <begin position="131"/>
        <end position="149"/>
    </location>
</feature>
<keyword evidence="1" id="KW-0472">Membrane</keyword>
<feature type="transmembrane region" description="Helical" evidence="1">
    <location>
        <begin position="7"/>
        <end position="29"/>
    </location>
</feature>
<dbReference type="OrthoDB" id="2326682at2"/>
<keyword evidence="3" id="KW-1185">Reference proteome</keyword>
<sequence>MEKFRSAVIDLSGGILNFLANIGLVLPYLLIMAKYQQLHTTTLLIALVTFYISRSASIFYTQRLGLKSVTYLTLSLVLGAAGAFIFASTTNFIWLVIGSLLWGYSAATIWPYFLTVKLHLKHYRHFKMKRLYWIIFGLLGLMVAADLGFHLAYTLSFGVLGLLYLAALPGSLLLREPLRMVYPEMDLHPEHTKAWRWSLSVIGFAVVAFLTALRKVTLSLPTWVIYVAITTALVILILELAADWKTLPTFKLRLLNRGFIMTLILLFNGFFAYFYLGKLGMYATFGIYLIGFELGHPLFIKLERRPAPGKFTLSELAVICGQVLLLIPWVGTYIIGLLLITLYIGHDNPQVNENLYDLPELNPDSAIIRKYRFSTYGGLLCQLALFTLLVTASTYAHTDLLAFFNPHSPADFNLYFYGLSWPLTLISLGLTTLHLSQKSPNK</sequence>
<dbReference type="STRING" id="1423803.FD13_GL000401"/>
<dbReference type="Proteomes" id="UP000051589">
    <property type="component" value="Unassembled WGS sequence"/>
</dbReference>
<reference evidence="2 3" key="1">
    <citation type="journal article" date="2015" name="Genome Announc.">
        <title>Expanding the biotechnology potential of lactobacilli through comparative genomics of 213 strains and associated genera.</title>
        <authorList>
            <person name="Sun Z."/>
            <person name="Harris H.M."/>
            <person name="McCann A."/>
            <person name="Guo C."/>
            <person name="Argimon S."/>
            <person name="Zhang W."/>
            <person name="Yang X."/>
            <person name="Jeffery I.B."/>
            <person name="Cooney J.C."/>
            <person name="Kagawa T.F."/>
            <person name="Liu W."/>
            <person name="Song Y."/>
            <person name="Salvetti E."/>
            <person name="Wrobel A."/>
            <person name="Rasinkangas P."/>
            <person name="Parkhill J."/>
            <person name="Rea M.C."/>
            <person name="O'Sullivan O."/>
            <person name="Ritari J."/>
            <person name="Douillard F.P."/>
            <person name="Paul Ross R."/>
            <person name="Yang R."/>
            <person name="Briner A.E."/>
            <person name="Felis G.E."/>
            <person name="de Vos W.M."/>
            <person name="Barrangou R."/>
            <person name="Klaenhammer T.R."/>
            <person name="Caufield P.W."/>
            <person name="Cui Y."/>
            <person name="Zhang H."/>
            <person name="O'Toole P.W."/>
        </authorList>
    </citation>
    <scope>NUCLEOTIDE SEQUENCE [LARGE SCALE GENOMIC DNA]</scope>
    <source>
        <strain evidence="2 3">DSM 21775</strain>
    </source>
</reference>
<feature type="transmembrane region" description="Helical" evidence="1">
    <location>
        <begin position="92"/>
        <end position="110"/>
    </location>
</feature>
<feature type="transmembrane region" description="Helical" evidence="1">
    <location>
        <begin position="414"/>
        <end position="435"/>
    </location>
</feature>
<dbReference type="RefSeq" id="WP_061776647.1">
    <property type="nucleotide sequence ID" value="NZ_AYZH01000012.1"/>
</dbReference>
<organism evidence="2 3">
    <name type="scientific">Levilactobacillus senmaizukei DSM 21775 = NBRC 103853</name>
    <dbReference type="NCBI Taxonomy" id="1423803"/>
    <lineage>
        <taxon>Bacteria</taxon>
        <taxon>Bacillati</taxon>
        <taxon>Bacillota</taxon>
        <taxon>Bacilli</taxon>
        <taxon>Lactobacillales</taxon>
        <taxon>Lactobacillaceae</taxon>
        <taxon>Levilactobacillus</taxon>
    </lineage>
</organism>
<evidence type="ECO:0000313" key="3">
    <source>
        <dbReference type="Proteomes" id="UP000051589"/>
    </source>
</evidence>
<accession>A0A0R2DNW9</accession>